<name>A0A6J5CLR3_9BURK</name>
<feature type="transmembrane region" description="Helical" evidence="1">
    <location>
        <begin position="44"/>
        <end position="61"/>
    </location>
</feature>
<accession>A0A6J5CLR3</accession>
<protein>
    <submittedName>
        <fullName evidence="2">Uncharacterized protein</fullName>
    </submittedName>
</protein>
<dbReference type="Proteomes" id="UP000494249">
    <property type="component" value="Unassembled WGS sequence"/>
</dbReference>
<keyword evidence="1" id="KW-0812">Transmembrane</keyword>
<evidence type="ECO:0000313" key="3">
    <source>
        <dbReference type="Proteomes" id="UP000494249"/>
    </source>
</evidence>
<keyword evidence="1" id="KW-0472">Membrane</keyword>
<dbReference type="EMBL" id="CADIKB010000064">
    <property type="protein sequence ID" value="CAB3740263.1"/>
    <property type="molecule type" value="Genomic_DNA"/>
</dbReference>
<reference evidence="2 3" key="1">
    <citation type="submission" date="2020-04" db="EMBL/GenBank/DDBJ databases">
        <authorList>
            <person name="De Canck E."/>
        </authorList>
    </citation>
    <scope>NUCLEOTIDE SEQUENCE [LARGE SCALE GENOMIC DNA]</scope>
    <source>
        <strain evidence="2 3">LMG 22037</strain>
    </source>
</reference>
<keyword evidence="1" id="KW-1133">Transmembrane helix</keyword>
<organism evidence="2 3">
    <name type="scientific">Paraburkholderia phenoliruptrix</name>
    <dbReference type="NCBI Taxonomy" id="252970"/>
    <lineage>
        <taxon>Bacteria</taxon>
        <taxon>Pseudomonadati</taxon>
        <taxon>Pseudomonadota</taxon>
        <taxon>Betaproteobacteria</taxon>
        <taxon>Burkholderiales</taxon>
        <taxon>Burkholderiaceae</taxon>
        <taxon>Paraburkholderia</taxon>
    </lineage>
</organism>
<sequence>MTIGIVVFMLGLAVMMACSGWEFLQPVVIASDAPIPKVVKNVKNVGLLISIVGLALVVYEIQTRSP</sequence>
<gene>
    <name evidence="2" type="ORF">LMG22037_06377</name>
</gene>
<evidence type="ECO:0000313" key="2">
    <source>
        <dbReference type="EMBL" id="CAB3740263.1"/>
    </source>
</evidence>
<proteinExistence type="predicted"/>
<dbReference type="RefSeq" id="WP_035486208.1">
    <property type="nucleotide sequence ID" value="NZ_CADFGL010000060.1"/>
</dbReference>
<dbReference type="AlphaFoldDB" id="A0A6J5CLR3"/>
<evidence type="ECO:0000256" key="1">
    <source>
        <dbReference type="SAM" id="Phobius"/>
    </source>
</evidence>